<proteinExistence type="predicted"/>
<evidence type="ECO:0000313" key="1">
    <source>
        <dbReference type="EMBL" id="USY20736.1"/>
    </source>
</evidence>
<name>A0ABY5DAH2_9ACTN</name>
<evidence type="ECO:0000313" key="2">
    <source>
        <dbReference type="Proteomes" id="UP001055940"/>
    </source>
</evidence>
<sequence length="130" mass="14531">MQINGTEGLDYLTEEPSLLQSQDLLLEIEVFEHVHVGGEPVDVVSEVVRKPVRICQQVREPVVGGVVERPPRGLLNLDLEPVRVLVPRSQLPYQRTVGLKDAVEPSQDREREDHCPILVGAIRTPKLVSD</sequence>
<organism evidence="1 2">
    <name type="scientific">Nocardiopsis exhalans</name>
    <dbReference type="NCBI Taxonomy" id="163604"/>
    <lineage>
        <taxon>Bacteria</taxon>
        <taxon>Bacillati</taxon>
        <taxon>Actinomycetota</taxon>
        <taxon>Actinomycetes</taxon>
        <taxon>Streptosporangiales</taxon>
        <taxon>Nocardiopsidaceae</taxon>
        <taxon>Nocardiopsis</taxon>
    </lineage>
</organism>
<keyword evidence="2" id="KW-1185">Reference proteome</keyword>
<accession>A0ABY5DAH2</accession>
<protein>
    <submittedName>
        <fullName evidence="1">Uncharacterized protein</fullName>
    </submittedName>
</protein>
<gene>
    <name evidence="1" type="ORF">NE857_03505</name>
</gene>
<dbReference type="Proteomes" id="UP001055940">
    <property type="component" value="Chromosome"/>
</dbReference>
<dbReference type="EMBL" id="CP099837">
    <property type="protein sequence ID" value="USY20736.1"/>
    <property type="molecule type" value="Genomic_DNA"/>
</dbReference>
<reference evidence="1" key="1">
    <citation type="submission" date="2022-06" db="EMBL/GenBank/DDBJ databases">
        <authorList>
            <person name="Ping M."/>
        </authorList>
    </citation>
    <scope>NUCLEOTIDE SEQUENCE</scope>
    <source>
        <strain evidence="1">JCM11759T</strain>
    </source>
</reference>